<dbReference type="Proteomes" id="UP001299596">
    <property type="component" value="Unassembled WGS sequence"/>
</dbReference>
<keyword evidence="2" id="KW-1185">Reference proteome</keyword>
<evidence type="ECO:0000313" key="1">
    <source>
        <dbReference type="EMBL" id="MEB3023398.1"/>
    </source>
</evidence>
<protein>
    <submittedName>
        <fullName evidence="1">Type I-E CRISPR-associated protein Cas7/Cse4/CasC</fullName>
    </submittedName>
</protein>
<comment type="caution">
    <text evidence="1">The sequence shown here is derived from an EMBL/GenBank/DDBJ whole genome shotgun (WGS) entry which is preliminary data.</text>
</comment>
<dbReference type="EMBL" id="JAYJJR010000016">
    <property type="protein sequence ID" value="MEB3023398.1"/>
    <property type="molecule type" value="Genomic_DNA"/>
</dbReference>
<reference evidence="1 2" key="1">
    <citation type="submission" date="2023-12" db="EMBL/GenBank/DDBJ databases">
        <title>Description of new species of Mycobacterium terrae complex isolated from sewage at the Sao Paulo Zoological Park Foundation in Brazil.</title>
        <authorList>
            <person name="Romagnoli C.L."/>
            <person name="Conceicao E.C."/>
            <person name="Machado E."/>
            <person name="Barreto L.B.P.F."/>
            <person name="Sharma A."/>
            <person name="Silva N.M."/>
            <person name="Marques L.E."/>
            <person name="Juliana M.A."/>
            <person name="Lourenco M.C.S."/>
            <person name="Digiampietri L.A."/>
            <person name="Suffys P.N."/>
            <person name="Viana-Niero C."/>
        </authorList>
    </citation>
    <scope>NUCLEOTIDE SEQUENCE [LARGE SCALE GENOMIC DNA]</scope>
    <source>
        <strain evidence="1 2">MYC098</strain>
    </source>
</reference>
<evidence type="ECO:0000313" key="2">
    <source>
        <dbReference type="Proteomes" id="UP001299596"/>
    </source>
</evidence>
<dbReference type="NCBIfam" id="TIGR01869">
    <property type="entry name" value="casC_Cse4"/>
    <property type="match status" value="1"/>
</dbReference>
<proteinExistence type="predicted"/>
<dbReference type="InterPro" id="IPR010148">
    <property type="entry name" value="CRISPR-assoc_prot_CT1975"/>
</dbReference>
<sequence>MIDLNGNAPFVTLHALQAFPPSLLNRDDSNAAKQIVVGGTPRVRVSSASGKRAIRTAMRAHRIDGAEYGLRTNRFPALTAEVLTDSYGRAADVAAAKTAAVFRKLNLKATDKGDTAVLIFGNESLPQTMAAVINQAWDEIGDDAPADTIAAAAAALDGGRAVDLALFGRMLAEIPTGRIDGAVGVAHSFSVDAAAIEPDFWTAIDDAAPAGEPVSSNLGEAMVSAPILYRSASLDRRQLRRNLAGASEDADALARAAEQSFIEWFIRAVPSAKQRASVAATLPSVVAATLSTQVLSAANAFTTPITGPDVLGAATSALLSTLDRGTDVIGEGENVILAIDPAADHLVNGHTSASTIAEFTATISAR</sequence>
<organism evidence="1 2">
    <name type="scientific">[Mycobacterium] crassicus</name>
    <dbReference type="NCBI Taxonomy" id="2872309"/>
    <lineage>
        <taxon>Bacteria</taxon>
        <taxon>Bacillati</taxon>
        <taxon>Actinomycetota</taxon>
        <taxon>Actinomycetes</taxon>
        <taxon>Mycobacteriales</taxon>
        <taxon>Mycobacteriaceae</taxon>
        <taxon>Mycolicibacter</taxon>
    </lineage>
</organism>
<gene>
    <name evidence="1" type="primary">cas7e</name>
    <name evidence="1" type="ORF">K6T79_20445</name>
</gene>
<dbReference type="Pfam" id="PF09344">
    <property type="entry name" value="Cas_CT1975"/>
    <property type="match status" value="1"/>
</dbReference>
<name>A0ABU5XMJ1_9MYCO</name>
<dbReference type="RefSeq" id="WP_329780397.1">
    <property type="nucleotide sequence ID" value="NZ_JAYJJR010000016.1"/>
</dbReference>
<accession>A0ABU5XMJ1</accession>